<sequence length="78" mass="8728">MKVNKSVYILLFTIIAILIVANGGLLKKTIDYKDENRKLILQNDSLHSVVISLNRSATDTLAYKRPGKKAIKKKARSS</sequence>
<evidence type="ECO:0000313" key="2">
    <source>
        <dbReference type="EMBL" id="OQP60867.1"/>
    </source>
</evidence>
<accession>A0A1V9FRF3</accession>
<dbReference type="AlphaFoldDB" id="A0A1V9FRF3"/>
<dbReference type="RefSeq" id="WP_081164198.1">
    <property type="nucleotide sequence ID" value="NZ_LWBP01000143.1"/>
</dbReference>
<comment type="caution">
    <text evidence="2">The sequence shown here is derived from an EMBL/GenBank/DDBJ whole genome shotgun (WGS) entry which is preliminary data.</text>
</comment>
<keyword evidence="1" id="KW-1133">Transmembrane helix</keyword>
<organism evidence="2 3">
    <name type="scientific">Niastella populi</name>
    <dbReference type="NCBI Taxonomy" id="550983"/>
    <lineage>
        <taxon>Bacteria</taxon>
        <taxon>Pseudomonadati</taxon>
        <taxon>Bacteroidota</taxon>
        <taxon>Chitinophagia</taxon>
        <taxon>Chitinophagales</taxon>
        <taxon>Chitinophagaceae</taxon>
        <taxon>Niastella</taxon>
    </lineage>
</organism>
<keyword evidence="1" id="KW-0812">Transmembrane</keyword>
<reference evidence="3" key="1">
    <citation type="submission" date="2016-04" db="EMBL/GenBank/DDBJ databases">
        <authorList>
            <person name="Chen L."/>
            <person name="Zhuang W."/>
            <person name="Wang G."/>
        </authorList>
    </citation>
    <scope>NUCLEOTIDE SEQUENCE [LARGE SCALE GENOMIC DNA]</scope>
    <source>
        <strain evidence="3">208</strain>
    </source>
</reference>
<dbReference type="Proteomes" id="UP000192276">
    <property type="component" value="Unassembled WGS sequence"/>
</dbReference>
<protein>
    <submittedName>
        <fullName evidence="2">Uncharacterized protein</fullName>
    </submittedName>
</protein>
<dbReference type="OrthoDB" id="679850at2"/>
<name>A0A1V9FRF3_9BACT</name>
<feature type="transmembrane region" description="Helical" evidence="1">
    <location>
        <begin position="6"/>
        <end position="26"/>
    </location>
</feature>
<keyword evidence="3" id="KW-1185">Reference proteome</keyword>
<dbReference type="EMBL" id="LWBP01000143">
    <property type="protein sequence ID" value="OQP60867.1"/>
    <property type="molecule type" value="Genomic_DNA"/>
</dbReference>
<evidence type="ECO:0000313" key="3">
    <source>
        <dbReference type="Proteomes" id="UP000192276"/>
    </source>
</evidence>
<gene>
    <name evidence="2" type="ORF">A4R26_34015</name>
</gene>
<proteinExistence type="predicted"/>
<keyword evidence="1" id="KW-0472">Membrane</keyword>
<evidence type="ECO:0000256" key="1">
    <source>
        <dbReference type="SAM" id="Phobius"/>
    </source>
</evidence>